<dbReference type="GO" id="GO:0006357">
    <property type="term" value="P:regulation of transcription by RNA polymerase II"/>
    <property type="evidence" value="ECO:0007669"/>
    <property type="project" value="InterPro"/>
</dbReference>
<comment type="caution">
    <text evidence="5">The sequence shown here is derived from an EMBL/GenBank/DDBJ whole genome shotgun (WGS) entry which is preliminary data.</text>
</comment>
<dbReference type="OrthoDB" id="10266018at2759"/>
<evidence type="ECO:0000256" key="3">
    <source>
        <dbReference type="RuleBase" id="RU000383"/>
    </source>
</evidence>
<proteinExistence type="inferred from homology"/>
<dbReference type="EMBL" id="CAJFDH010000002">
    <property type="protein sequence ID" value="CAD5212554.1"/>
    <property type="molecule type" value="Genomic_DNA"/>
</dbReference>
<reference evidence="5" key="1">
    <citation type="submission" date="2020-09" db="EMBL/GenBank/DDBJ databases">
        <authorList>
            <person name="Kikuchi T."/>
        </authorList>
    </citation>
    <scope>NUCLEOTIDE SEQUENCE</scope>
    <source>
        <strain evidence="5">SH1</strain>
    </source>
</reference>
<dbReference type="CDD" id="cd20513">
    <property type="entry name" value="CYCLIN_CCNC_rpt1"/>
    <property type="match status" value="1"/>
</dbReference>
<gene>
    <name evidence="5" type="ORF">BOKJ2_LOCUS4355</name>
</gene>
<evidence type="ECO:0000313" key="6">
    <source>
        <dbReference type="Proteomes" id="UP000614601"/>
    </source>
</evidence>
<dbReference type="Gene3D" id="1.10.472.10">
    <property type="entry name" value="Cyclin-like"/>
    <property type="match status" value="2"/>
</dbReference>
<dbReference type="InterPro" id="IPR043198">
    <property type="entry name" value="Cyclin/Ssn8"/>
</dbReference>
<dbReference type="InterPro" id="IPR013763">
    <property type="entry name" value="Cyclin-like_dom"/>
</dbReference>
<feature type="domain" description="Cyclin-like" evidence="4">
    <location>
        <begin position="161"/>
        <end position="240"/>
    </location>
</feature>
<evidence type="ECO:0000259" key="4">
    <source>
        <dbReference type="SMART" id="SM00385"/>
    </source>
</evidence>
<sequence length="273" mass="32572">MGESFWKSSHCKEWILERADLCRDRGEDMKVFSEEEYQKIMIFYCNLIHAIGTDNKLRQQIIATAMTYFRRFYVRRSLKDVDPILMAATSIFVASKTEEFMILSTTRISNYINSYLRKYSTKPEFCLRPQYIHEAEFMLLQIIDCSLHVWHPYRSLKVLFQDLKEHSNRHIDELHSDVWMLINDSYRTDTVLLFPPFVIALACIMTAAMFRKIENDIIPWLIQLNTDFEKVLDCQRVLFTFFRLEKTFKDKEVFEEVIVRIPKPEATVNNESN</sequence>
<dbReference type="Proteomes" id="UP000614601">
    <property type="component" value="Unassembled WGS sequence"/>
</dbReference>
<dbReference type="InterPro" id="IPR006671">
    <property type="entry name" value="Cyclin_N"/>
</dbReference>
<comment type="similarity">
    <text evidence="1">Belongs to the cyclin family. Cyclin C subfamily.</text>
</comment>
<organism evidence="5 6">
    <name type="scientific">Bursaphelenchus okinawaensis</name>
    <dbReference type="NCBI Taxonomy" id="465554"/>
    <lineage>
        <taxon>Eukaryota</taxon>
        <taxon>Metazoa</taxon>
        <taxon>Ecdysozoa</taxon>
        <taxon>Nematoda</taxon>
        <taxon>Chromadorea</taxon>
        <taxon>Rhabditida</taxon>
        <taxon>Tylenchina</taxon>
        <taxon>Tylenchomorpha</taxon>
        <taxon>Aphelenchoidea</taxon>
        <taxon>Aphelenchoididae</taxon>
        <taxon>Bursaphelenchus</taxon>
    </lineage>
</organism>
<dbReference type="Pfam" id="PF16899">
    <property type="entry name" value="Cyclin_C_2"/>
    <property type="match status" value="1"/>
</dbReference>
<dbReference type="InterPro" id="IPR036915">
    <property type="entry name" value="Cyclin-like_sf"/>
</dbReference>
<dbReference type="PANTHER" id="PTHR10026">
    <property type="entry name" value="CYCLIN"/>
    <property type="match status" value="1"/>
</dbReference>
<dbReference type="SUPFAM" id="SSF47954">
    <property type="entry name" value="Cyclin-like"/>
    <property type="match status" value="2"/>
</dbReference>
<dbReference type="Pfam" id="PF00134">
    <property type="entry name" value="Cyclin_N"/>
    <property type="match status" value="1"/>
</dbReference>
<evidence type="ECO:0000256" key="2">
    <source>
        <dbReference type="ARBA" id="ARBA00023127"/>
    </source>
</evidence>
<dbReference type="AlphaFoldDB" id="A0A811KB08"/>
<dbReference type="SMART" id="SM00385">
    <property type="entry name" value="CYCLIN"/>
    <property type="match status" value="2"/>
</dbReference>
<evidence type="ECO:0000313" key="5">
    <source>
        <dbReference type="EMBL" id="CAD5212554.1"/>
    </source>
</evidence>
<protein>
    <recommendedName>
        <fullName evidence="4">Cyclin-like domain-containing protein</fullName>
    </recommendedName>
</protein>
<dbReference type="GO" id="GO:0016538">
    <property type="term" value="F:cyclin-dependent protein serine/threonine kinase regulator activity"/>
    <property type="evidence" value="ECO:0007669"/>
    <property type="project" value="InterPro"/>
</dbReference>
<feature type="domain" description="Cyclin-like" evidence="4">
    <location>
        <begin position="46"/>
        <end position="141"/>
    </location>
</feature>
<accession>A0A811KB08</accession>
<dbReference type="EMBL" id="CAJFCW020000002">
    <property type="protein sequence ID" value="CAG9096614.1"/>
    <property type="molecule type" value="Genomic_DNA"/>
</dbReference>
<keyword evidence="2 3" id="KW-0195">Cyclin</keyword>
<evidence type="ECO:0000256" key="1">
    <source>
        <dbReference type="ARBA" id="ARBA00008638"/>
    </source>
</evidence>
<dbReference type="PIRSF" id="PIRSF028758">
    <property type="entry name" value="Cyclin, C/H/G types"/>
    <property type="match status" value="1"/>
</dbReference>
<keyword evidence="6" id="KW-1185">Reference proteome</keyword>
<dbReference type="Proteomes" id="UP000783686">
    <property type="component" value="Unassembled WGS sequence"/>
</dbReference>
<name>A0A811KB08_9BILA</name>
<dbReference type="InterPro" id="IPR031658">
    <property type="entry name" value="Cyclin_C_2"/>
</dbReference>